<dbReference type="Pfam" id="PF21516">
    <property type="entry name" value="YqeH-like_C"/>
    <property type="match status" value="1"/>
</dbReference>
<dbReference type="PANTHER" id="PTHR46434">
    <property type="entry name" value="GENETIC INTERACTOR OF PROHIBITINS 3, MITOCHONDRIAL"/>
    <property type="match status" value="1"/>
</dbReference>
<feature type="domain" description="CP-type G" evidence="1">
    <location>
        <begin position="158"/>
        <end position="321"/>
    </location>
</feature>
<dbReference type="NCBIfam" id="TIGR03597">
    <property type="entry name" value="GTPase_YqeH"/>
    <property type="match status" value="1"/>
</dbReference>
<dbReference type="NCBIfam" id="TIGR01668">
    <property type="entry name" value="YqeG_hyp_ppase"/>
    <property type="match status" value="1"/>
</dbReference>
<dbReference type="InterPro" id="IPR010021">
    <property type="entry name" value="PGPP1/Gep4"/>
</dbReference>
<dbReference type="InterPro" id="IPR030378">
    <property type="entry name" value="G_CP_dom"/>
</dbReference>
<organism evidence="2 3">
    <name type="scientific">Phytophthora kernoviae 00238/432</name>
    <dbReference type="NCBI Taxonomy" id="1284355"/>
    <lineage>
        <taxon>Eukaryota</taxon>
        <taxon>Sar</taxon>
        <taxon>Stramenopiles</taxon>
        <taxon>Oomycota</taxon>
        <taxon>Peronosporomycetes</taxon>
        <taxon>Peronosporales</taxon>
        <taxon>Peronosporaceae</taxon>
        <taxon>Phytophthora</taxon>
    </lineage>
</organism>
<dbReference type="GO" id="GO:0005525">
    <property type="term" value="F:GTP binding"/>
    <property type="evidence" value="ECO:0007669"/>
    <property type="project" value="InterPro"/>
</dbReference>
<dbReference type="SUPFAM" id="SSF52540">
    <property type="entry name" value="P-loop containing nucleoside triphosphate hydrolases"/>
    <property type="match status" value="1"/>
</dbReference>
<dbReference type="InterPro" id="IPR036412">
    <property type="entry name" value="HAD-like_sf"/>
</dbReference>
<name>A0A8J4SHH5_9STRA</name>
<dbReference type="CDD" id="cd16416">
    <property type="entry name" value="HAD_BsYqeG-like"/>
    <property type="match status" value="1"/>
</dbReference>
<evidence type="ECO:0000313" key="2">
    <source>
        <dbReference type="EMBL" id="KAF4325904.1"/>
    </source>
</evidence>
<dbReference type="NCBIfam" id="TIGR01662">
    <property type="entry name" value="HAD-SF-IIIA"/>
    <property type="match status" value="1"/>
</dbReference>
<dbReference type="InterPro" id="IPR050896">
    <property type="entry name" value="Mito_lipid_metab_GTPase"/>
</dbReference>
<sequence>MPKLRVDTVFDINLEELYAQGYRGIITDLDNTLVGAKAPDATPELIEWFARVKEAGFQLMIVSNNNLNRVSLFATPLDIQFVHSARKPSNVPFRRAMKMMELTPEKTIVVGDQMLTDVYGGFIPEKALDREPVICQRCFRIKNYNESSSVTVDQDEFLALLSKIGDKDALVIHIVDLFDFDGSIISGLQRFVGNNPVLLAVNKTDLLPKVTNWNKVRNWVQKQAKEQGLRTVDVVLCSAKQNQGFDRLLELVGTYRGDRDVYVVGGTNVGKSTLINRLIRDYSDLEQELTTSRYPGTTLDMVNIPLDDGKAIIDTPGIVYPWRFSEIVSRKDLAAIMPEKPLKPAVYQLNSGQTLFFGGMARFDFVEGDRQSFTCFISTALDIHRTKLERADDLYRDHLGELLSPPTREDAADMPEWTRHEFRIKRGSQSDVFISGLGWIKVNGENGALVAVHAPKGIRVLIRPSLI</sequence>
<protein>
    <recommendedName>
        <fullName evidence="1">CP-type G domain-containing protein</fullName>
    </recommendedName>
</protein>
<dbReference type="CDD" id="cd01855">
    <property type="entry name" value="YqeH"/>
    <property type="match status" value="1"/>
</dbReference>
<accession>A0A8J4SHH5</accession>
<gene>
    <name evidence="2" type="ORF">G195_000483</name>
</gene>
<dbReference type="InterPro" id="IPR006073">
    <property type="entry name" value="GTP-bd"/>
</dbReference>
<dbReference type="GO" id="GO:0008962">
    <property type="term" value="F:phosphatidylglycerophosphatase activity"/>
    <property type="evidence" value="ECO:0007669"/>
    <property type="project" value="InterPro"/>
</dbReference>
<dbReference type="InterPro" id="IPR048422">
    <property type="entry name" value="NOA1/YqeH-like_C"/>
</dbReference>
<dbReference type="Gene3D" id="3.40.50.1000">
    <property type="entry name" value="HAD superfamily/HAD-like"/>
    <property type="match status" value="1"/>
</dbReference>
<dbReference type="SUPFAM" id="SSF56784">
    <property type="entry name" value="HAD-like"/>
    <property type="match status" value="1"/>
</dbReference>
<dbReference type="PROSITE" id="PS51721">
    <property type="entry name" value="G_CP"/>
    <property type="match status" value="1"/>
</dbReference>
<proteinExistence type="predicted"/>
<evidence type="ECO:0000313" key="3">
    <source>
        <dbReference type="Proteomes" id="UP000702964"/>
    </source>
</evidence>
<dbReference type="InterPro" id="IPR019988">
    <property type="entry name" value="GTP-bd_ribosome_bgen_YqeH"/>
</dbReference>
<reference evidence="2" key="1">
    <citation type="journal article" date="2015" name="Genom Data">
        <title>Draft genome sequences of Phytophthora kernoviae and Phytophthora ramorum lineage EU2 from Scotland.</title>
        <authorList>
            <person name="Sambles C."/>
            <person name="Schlenzig A."/>
            <person name="O'Neill P."/>
            <person name="Grant M."/>
            <person name="Studholme D.J."/>
        </authorList>
    </citation>
    <scope>NUCLEOTIDE SEQUENCE</scope>
    <source>
        <strain evidence="2">00238/432</strain>
    </source>
</reference>
<dbReference type="Proteomes" id="UP000702964">
    <property type="component" value="Unassembled WGS sequence"/>
</dbReference>
<reference evidence="2" key="2">
    <citation type="submission" date="2020-02" db="EMBL/GenBank/DDBJ databases">
        <authorList>
            <person name="Studholme D.J."/>
        </authorList>
    </citation>
    <scope>NUCLEOTIDE SEQUENCE</scope>
    <source>
        <strain evidence="2">00238/432</strain>
    </source>
</reference>
<dbReference type="Pfam" id="PF01926">
    <property type="entry name" value="MMR_HSR1"/>
    <property type="match status" value="1"/>
</dbReference>
<dbReference type="AlphaFoldDB" id="A0A8J4SHH5"/>
<dbReference type="EMBL" id="AOFI03000002">
    <property type="protein sequence ID" value="KAF4325904.1"/>
    <property type="molecule type" value="Genomic_DNA"/>
</dbReference>
<dbReference type="InterPro" id="IPR027417">
    <property type="entry name" value="P-loop_NTPase"/>
</dbReference>
<dbReference type="InterPro" id="IPR023214">
    <property type="entry name" value="HAD_sf"/>
</dbReference>
<dbReference type="Pfam" id="PF00702">
    <property type="entry name" value="Hydrolase"/>
    <property type="match status" value="1"/>
</dbReference>
<dbReference type="InterPro" id="IPR006549">
    <property type="entry name" value="HAD-SF_hydro_IIIA"/>
</dbReference>
<comment type="caution">
    <text evidence="2">The sequence shown here is derived from an EMBL/GenBank/DDBJ whole genome shotgun (WGS) entry which is preliminary data.</text>
</comment>
<dbReference type="Gene3D" id="3.40.50.300">
    <property type="entry name" value="P-loop containing nucleotide triphosphate hydrolases"/>
    <property type="match status" value="1"/>
</dbReference>
<evidence type="ECO:0000259" key="1">
    <source>
        <dbReference type="PROSITE" id="PS51721"/>
    </source>
</evidence>
<dbReference type="PANTHER" id="PTHR46434:SF1">
    <property type="entry name" value="GENETIC INTERACTOR OF PROHIBITINS 3, MITOCHONDRIAL"/>
    <property type="match status" value="1"/>
</dbReference>